<keyword evidence="2" id="KW-1185">Reference proteome</keyword>
<protein>
    <submittedName>
        <fullName evidence="1">Uncharacterized protein</fullName>
    </submittedName>
</protein>
<proteinExistence type="predicted"/>
<reference evidence="1 2" key="1">
    <citation type="submission" date="2024-03" db="EMBL/GenBank/DDBJ databases">
        <title>Pseudoalteromonas qingdaonensis sp. nov., isolated from the intestines of marine benthic organisms.</title>
        <authorList>
            <person name="Lin X."/>
            <person name="Fang S."/>
            <person name="Hu X."/>
        </authorList>
    </citation>
    <scope>NUCLEOTIDE SEQUENCE [LARGE SCALE GENOMIC DNA]</scope>
    <source>
        <strain evidence="1 2">YIC-827</strain>
    </source>
</reference>
<dbReference type="EMBL" id="JBCGCU010000008">
    <property type="protein sequence ID" value="MEM0515563.1"/>
    <property type="molecule type" value="Genomic_DNA"/>
</dbReference>
<accession>A0ABU9MX52</accession>
<evidence type="ECO:0000313" key="1">
    <source>
        <dbReference type="EMBL" id="MEM0515563.1"/>
    </source>
</evidence>
<organism evidence="1 2">
    <name type="scientific">Pseudoalteromonas qingdaonensis</name>
    <dbReference type="NCBI Taxonomy" id="3131913"/>
    <lineage>
        <taxon>Bacteria</taxon>
        <taxon>Pseudomonadati</taxon>
        <taxon>Pseudomonadota</taxon>
        <taxon>Gammaproteobacteria</taxon>
        <taxon>Alteromonadales</taxon>
        <taxon>Pseudoalteromonadaceae</taxon>
        <taxon>Pseudoalteromonas</taxon>
    </lineage>
</organism>
<sequence length="59" mass="6344">MRELSLLEINSVEGGSIAREAGQAVGGAIRDLGEALADAAESVIEWWLPIAQEINEHTR</sequence>
<gene>
    <name evidence="1" type="ORF">WCN91_09085</name>
</gene>
<evidence type="ECO:0000313" key="2">
    <source>
        <dbReference type="Proteomes" id="UP001447008"/>
    </source>
</evidence>
<dbReference type="RefSeq" id="WP_342678310.1">
    <property type="nucleotide sequence ID" value="NZ_JBCGCU010000008.1"/>
</dbReference>
<comment type="caution">
    <text evidence="1">The sequence shown here is derived from an EMBL/GenBank/DDBJ whole genome shotgun (WGS) entry which is preliminary data.</text>
</comment>
<name>A0ABU9MX52_9GAMM</name>
<dbReference type="Proteomes" id="UP001447008">
    <property type="component" value="Unassembled WGS sequence"/>
</dbReference>